<keyword evidence="2" id="KW-1185">Reference proteome</keyword>
<proteinExistence type="predicted"/>
<name>A0A1R4A7W3_9ARCH</name>
<dbReference type="Proteomes" id="UP000187822">
    <property type="component" value="Chromosome I"/>
</dbReference>
<sequence>MENVALPDDVINSFKKFKNNYEAANKMYSELKDHKGEYVAIDNGKVKGYTETYEDALEKYGNIEGVFIELITDENILWIL</sequence>
<protein>
    <submittedName>
        <fullName evidence="1">Uncharacterized protein</fullName>
    </submittedName>
</protein>
<evidence type="ECO:0000313" key="1">
    <source>
        <dbReference type="EMBL" id="SJK85029.1"/>
    </source>
</evidence>
<organism evidence="1 2">
    <name type="scientific">Cuniculiplasma divulgatum</name>
    <dbReference type="NCBI Taxonomy" id="1673428"/>
    <lineage>
        <taxon>Archaea</taxon>
        <taxon>Methanobacteriati</taxon>
        <taxon>Thermoplasmatota</taxon>
        <taxon>Thermoplasmata</taxon>
        <taxon>Thermoplasmatales</taxon>
        <taxon>Cuniculiplasmataceae</taxon>
        <taxon>Cuniculiplasma</taxon>
    </lineage>
</organism>
<dbReference type="GeneID" id="30927817"/>
<dbReference type="EMBL" id="LT719092">
    <property type="protein sequence ID" value="SJK85029.1"/>
    <property type="molecule type" value="Genomic_DNA"/>
</dbReference>
<evidence type="ECO:0000313" key="2">
    <source>
        <dbReference type="Proteomes" id="UP000187822"/>
    </source>
</evidence>
<accession>A0A1R4A7W3</accession>
<dbReference type="KEGG" id="cdiv:CPM_1222"/>
<dbReference type="AlphaFoldDB" id="A0A1R4A7W3"/>
<reference evidence="2" key="1">
    <citation type="submission" date="2016-06" db="EMBL/GenBank/DDBJ databases">
        <authorList>
            <person name="Toshchakov V.S."/>
        </authorList>
    </citation>
    <scope>NUCLEOTIDE SEQUENCE [LARGE SCALE GENOMIC DNA]</scope>
    <source>
        <strain>PM4 (JCM 30641</strain>
        <strain evidence="2">\VKM B-2940)</strain>
    </source>
</reference>
<gene>
    <name evidence="1" type="ORF">CPM_1222</name>
</gene>
<dbReference type="RefSeq" id="WP_077076367.1">
    <property type="nucleotide sequence ID" value="NZ_LT719092.1"/>
</dbReference>